<dbReference type="GO" id="GO:0004523">
    <property type="term" value="F:RNA-DNA hybrid ribonuclease activity"/>
    <property type="evidence" value="ECO:0007669"/>
    <property type="project" value="InterPro"/>
</dbReference>
<comment type="caution">
    <text evidence="2">The sequence shown here is derived from an EMBL/GenBank/DDBJ whole genome shotgun (WGS) entry which is preliminary data.</text>
</comment>
<dbReference type="CDD" id="cd06222">
    <property type="entry name" value="RNase_H_like"/>
    <property type="match status" value="1"/>
</dbReference>
<gene>
    <name evidence="2" type="ORF">DVH24_006547</name>
</gene>
<accession>A0A498KAC9</accession>
<dbReference type="InterPro" id="IPR002156">
    <property type="entry name" value="RNaseH_domain"/>
</dbReference>
<proteinExistence type="predicted"/>
<dbReference type="EMBL" id="RDQH01000328">
    <property type="protein sequence ID" value="RXI05290.1"/>
    <property type="molecule type" value="Genomic_DNA"/>
</dbReference>
<keyword evidence="3" id="KW-1185">Reference proteome</keyword>
<dbReference type="InterPro" id="IPR036397">
    <property type="entry name" value="RNaseH_sf"/>
</dbReference>
<evidence type="ECO:0000313" key="2">
    <source>
        <dbReference type="EMBL" id="RXI05290.1"/>
    </source>
</evidence>
<evidence type="ECO:0000313" key="3">
    <source>
        <dbReference type="Proteomes" id="UP000290289"/>
    </source>
</evidence>
<name>A0A498KAC9_MALDO</name>
<reference evidence="2 3" key="1">
    <citation type="submission" date="2018-10" db="EMBL/GenBank/DDBJ databases">
        <title>A high-quality apple genome assembly.</title>
        <authorList>
            <person name="Hu J."/>
        </authorList>
    </citation>
    <scope>NUCLEOTIDE SEQUENCE [LARGE SCALE GENOMIC DNA]</scope>
    <source>
        <strain evidence="3">cv. HFTH1</strain>
        <tissue evidence="2">Young leaf</tissue>
    </source>
</reference>
<dbReference type="InterPro" id="IPR052929">
    <property type="entry name" value="RNase_H-like_EbsB-rel"/>
</dbReference>
<sequence>MDGEVAEDWVRVNVDEATKMQAQVGGAGAVIRDSQGAFVAATTCFLSNVSLALHAELLAIKNGMELAQQLGYQKV</sequence>
<dbReference type="Gene3D" id="3.30.420.10">
    <property type="entry name" value="Ribonuclease H-like superfamily/Ribonuclease H"/>
    <property type="match status" value="1"/>
</dbReference>
<dbReference type="InterPro" id="IPR044730">
    <property type="entry name" value="RNase_H-like_dom_plant"/>
</dbReference>
<dbReference type="GO" id="GO:0003676">
    <property type="term" value="F:nucleic acid binding"/>
    <property type="evidence" value="ECO:0007669"/>
    <property type="project" value="InterPro"/>
</dbReference>
<dbReference type="PANTHER" id="PTHR47074:SF11">
    <property type="entry name" value="REVERSE TRANSCRIPTASE-LIKE PROTEIN"/>
    <property type="match status" value="1"/>
</dbReference>
<protein>
    <recommendedName>
        <fullName evidence="1">RNase H type-1 domain-containing protein</fullName>
    </recommendedName>
</protein>
<dbReference type="Proteomes" id="UP000290289">
    <property type="component" value="Chromosome 2"/>
</dbReference>
<dbReference type="AlphaFoldDB" id="A0A498KAC9"/>
<dbReference type="PANTHER" id="PTHR47074">
    <property type="entry name" value="BNAC02G40300D PROTEIN"/>
    <property type="match status" value="1"/>
</dbReference>
<dbReference type="SUPFAM" id="SSF53098">
    <property type="entry name" value="Ribonuclease H-like"/>
    <property type="match status" value="1"/>
</dbReference>
<organism evidence="2 3">
    <name type="scientific">Malus domestica</name>
    <name type="common">Apple</name>
    <name type="synonym">Pyrus malus</name>
    <dbReference type="NCBI Taxonomy" id="3750"/>
    <lineage>
        <taxon>Eukaryota</taxon>
        <taxon>Viridiplantae</taxon>
        <taxon>Streptophyta</taxon>
        <taxon>Embryophyta</taxon>
        <taxon>Tracheophyta</taxon>
        <taxon>Spermatophyta</taxon>
        <taxon>Magnoliopsida</taxon>
        <taxon>eudicotyledons</taxon>
        <taxon>Gunneridae</taxon>
        <taxon>Pentapetalae</taxon>
        <taxon>rosids</taxon>
        <taxon>fabids</taxon>
        <taxon>Rosales</taxon>
        <taxon>Rosaceae</taxon>
        <taxon>Amygdaloideae</taxon>
        <taxon>Maleae</taxon>
        <taxon>Malus</taxon>
    </lineage>
</organism>
<dbReference type="Pfam" id="PF13456">
    <property type="entry name" value="RVT_3"/>
    <property type="match status" value="1"/>
</dbReference>
<dbReference type="InterPro" id="IPR012337">
    <property type="entry name" value="RNaseH-like_sf"/>
</dbReference>
<evidence type="ECO:0000259" key="1">
    <source>
        <dbReference type="Pfam" id="PF13456"/>
    </source>
</evidence>
<feature type="domain" description="RNase H type-1" evidence="1">
    <location>
        <begin position="13"/>
        <end position="75"/>
    </location>
</feature>